<dbReference type="Proteomes" id="UP000003571">
    <property type="component" value="Unassembled WGS sequence"/>
</dbReference>
<dbReference type="EMBL" id="AGRW01000050">
    <property type="protein sequence ID" value="EIC01402.1"/>
    <property type="molecule type" value="Genomic_DNA"/>
</dbReference>
<dbReference type="eggNOG" id="ENOG502ZB5J">
    <property type="taxonomic scope" value="Bacteria"/>
</dbReference>
<dbReference type="AlphaFoldDB" id="H7ELZ4"/>
<dbReference type="STRING" id="907348.TresaDRAFT_1294"/>
<dbReference type="Pfam" id="PF14132">
    <property type="entry name" value="DUF4299"/>
    <property type="match status" value="1"/>
</dbReference>
<gene>
    <name evidence="1" type="ORF">TresaDRAFT_1294</name>
</gene>
<protein>
    <recommendedName>
        <fullName evidence="3">DUF4299 domain-containing protein</fullName>
    </recommendedName>
</protein>
<dbReference type="OrthoDB" id="1147918at2"/>
<comment type="caution">
    <text evidence="1">The sequence shown here is derived from an EMBL/GenBank/DDBJ whole genome shotgun (WGS) entry which is preliminary data.</text>
</comment>
<sequence>MSVCFYIKNKNGFFAKKAPMTIKECLELSNQKITQFSFDETADDFDENRFYNSSIADYEVLILGVYGQSSRGFELSFEKEENAYEVRVCTPSTKEDWEIALRYIKELARKLKNTISNDREEHFSKDNIESFDYKKDILFGLQCFCYDDSPSMMPGLFREVCLNKEYAKKFLDSQNPIESFSKFFHDIQYLDAYSAKQRFFEDKNTDEIFGLYTLTQETRTILPYKPTVEFKYTNSVKDDDVKSWKMSFCIIDGDENNPDSYHNVGMSLYSDFISHLPKDKYRFIDASHILVEELSQDEILELAGNKK</sequence>
<dbReference type="InterPro" id="IPR025387">
    <property type="entry name" value="DUF4299"/>
</dbReference>
<evidence type="ECO:0000313" key="2">
    <source>
        <dbReference type="Proteomes" id="UP000003571"/>
    </source>
</evidence>
<evidence type="ECO:0000313" key="1">
    <source>
        <dbReference type="EMBL" id="EIC01402.1"/>
    </source>
</evidence>
<reference evidence="1 2" key="1">
    <citation type="submission" date="2011-09" db="EMBL/GenBank/DDBJ databases">
        <title>The draft genome of Treponema saccharophilum DSM 2985.</title>
        <authorList>
            <consortium name="US DOE Joint Genome Institute (JGI-PGF)"/>
            <person name="Lucas S."/>
            <person name="Copeland A."/>
            <person name="Lapidus A."/>
            <person name="Glavina del Rio T."/>
            <person name="Dalin E."/>
            <person name="Tice H."/>
            <person name="Bruce D."/>
            <person name="Goodwin L."/>
            <person name="Pitluck S."/>
            <person name="Peters L."/>
            <person name="Kyrpides N."/>
            <person name="Mavromatis K."/>
            <person name="Ivanova N."/>
            <person name="Markowitz V."/>
            <person name="Cheng J.-F."/>
            <person name="Hugenholtz P."/>
            <person name="Woyke T."/>
            <person name="Wu D."/>
            <person name="Gronow S."/>
            <person name="Wellnitz S."/>
            <person name="Brambilla E."/>
            <person name="Klenk H.-P."/>
            <person name="Eisen J.A."/>
        </authorList>
    </citation>
    <scope>NUCLEOTIDE SEQUENCE [LARGE SCALE GENOMIC DNA]</scope>
    <source>
        <strain evidence="1 2">DSM 2985</strain>
    </source>
</reference>
<organism evidence="1 2">
    <name type="scientific">Treponema saccharophilum DSM 2985</name>
    <dbReference type="NCBI Taxonomy" id="907348"/>
    <lineage>
        <taxon>Bacteria</taxon>
        <taxon>Pseudomonadati</taxon>
        <taxon>Spirochaetota</taxon>
        <taxon>Spirochaetia</taxon>
        <taxon>Spirochaetales</taxon>
        <taxon>Treponemataceae</taxon>
        <taxon>Treponema</taxon>
    </lineage>
</organism>
<proteinExistence type="predicted"/>
<dbReference type="RefSeq" id="WP_002705135.1">
    <property type="nucleotide sequence ID" value="NZ_AGRW01000050.1"/>
</dbReference>
<evidence type="ECO:0008006" key="3">
    <source>
        <dbReference type="Google" id="ProtNLM"/>
    </source>
</evidence>
<dbReference type="PATRIC" id="fig|907348.3.peg.1945"/>
<accession>H7ELZ4</accession>
<name>H7ELZ4_9SPIR</name>
<keyword evidence="2" id="KW-1185">Reference proteome</keyword>